<evidence type="ECO:0000313" key="2">
    <source>
        <dbReference type="EMBL" id="KAB1209365.1"/>
    </source>
</evidence>
<dbReference type="Proteomes" id="UP000516437">
    <property type="component" value="Chromosome 6"/>
</dbReference>
<reference evidence="2 3" key="1">
    <citation type="journal article" date="2019" name="Plant Biotechnol. J.">
        <title>The red bayberry genome and genetic basis of sex determination.</title>
        <authorList>
            <person name="Jia H.M."/>
            <person name="Jia H.J."/>
            <person name="Cai Q.L."/>
            <person name="Wang Y."/>
            <person name="Zhao H.B."/>
            <person name="Yang W.F."/>
            <person name="Wang G.Y."/>
            <person name="Li Y.H."/>
            <person name="Zhan D.L."/>
            <person name="Shen Y.T."/>
            <person name="Niu Q.F."/>
            <person name="Chang L."/>
            <person name="Qiu J."/>
            <person name="Zhao L."/>
            <person name="Xie H.B."/>
            <person name="Fu W.Y."/>
            <person name="Jin J."/>
            <person name="Li X.W."/>
            <person name="Jiao Y."/>
            <person name="Zhou C.C."/>
            <person name="Tu T."/>
            <person name="Chai C.Y."/>
            <person name="Gao J.L."/>
            <person name="Fan L.J."/>
            <person name="van de Weg E."/>
            <person name="Wang J.Y."/>
            <person name="Gao Z.S."/>
        </authorList>
    </citation>
    <scope>NUCLEOTIDE SEQUENCE [LARGE SCALE GENOMIC DNA]</scope>
    <source>
        <tissue evidence="2">Leaves</tissue>
    </source>
</reference>
<feature type="region of interest" description="Disordered" evidence="1">
    <location>
        <begin position="1"/>
        <end position="40"/>
    </location>
</feature>
<evidence type="ECO:0000256" key="1">
    <source>
        <dbReference type="SAM" id="MobiDB-lite"/>
    </source>
</evidence>
<proteinExistence type="predicted"/>
<organism evidence="2 3">
    <name type="scientific">Morella rubra</name>
    <name type="common">Chinese bayberry</name>
    <dbReference type="NCBI Taxonomy" id="262757"/>
    <lineage>
        <taxon>Eukaryota</taxon>
        <taxon>Viridiplantae</taxon>
        <taxon>Streptophyta</taxon>
        <taxon>Embryophyta</taxon>
        <taxon>Tracheophyta</taxon>
        <taxon>Spermatophyta</taxon>
        <taxon>Magnoliopsida</taxon>
        <taxon>eudicotyledons</taxon>
        <taxon>Gunneridae</taxon>
        <taxon>Pentapetalae</taxon>
        <taxon>rosids</taxon>
        <taxon>fabids</taxon>
        <taxon>Fagales</taxon>
        <taxon>Myricaceae</taxon>
        <taxon>Morella</taxon>
    </lineage>
</organism>
<accession>A0A6A1VA52</accession>
<dbReference type="AlphaFoldDB" id="A0A6A1VA52"/>
<comment type="caution">
    <text evidence="2">The sequence shown here is derived from an EMBL/GenBank/DDBJ whole genome shotgun (WGS) entry which is preliminary data.</text>
</comment>
<feature type="compositionally biased region" description="Basic and acidic residues" evidence="1">
    <location>
        <begin position="13"/>
        <end position="33"/>
    </location>
</feature>
<gene>
    <name evidence="2" type="ORF">CJ030_MR6G016532</name>
</gene>
<evidence type="ECO:0000313" key="3">
    <source>
        <dbReference type="Proteomes" id="UP000516437"/>
    </source>
</evidence>
<name>A0A6A1VA52_9ROSI</name>
<protein>
    <submittedName>
        <fullName evidence="2">Uncharacterized protein</fullName>
    </submittedName>
</protein>
<dbReference type="EMBL" id="RXIC02000024">
    <property type="protein sequence ID" value="KAB1209365.1"/>
    <property type="molecule type" value="Genomic_DNA"/>
</dbReference>
<keyword evidence="3" id="KW-1185">Reference proteome</keyword>
<sequence length="57" mass="6572">MSPWLPKTAQNEPRSEVQSHRRTDPKNNRKRENVYSSPLLGTVARKGCRRGLREGLL</sequence>